<dbReference type="GO" id="GO:0005524">
    <property type="term" value="F:ATP binding"/>
    <property type="evidence" value="ECO:0007669"/>
    <property type="project" value="UniProtKB-KW"/>
</dbReference>
<dbReference type="PANTHER" id="PTHR11638">
    <property type="entry name" value="ATP-DEPENDENT CLP PROTEASE"/>
    <property type="match status" value="1"/>
</dbReference>
<dbReference type="InterPro" id="IPR041546">
    <property type="entry name" value="ClpA/ClpB_AAA_lid"/>
</dbReference>
<dbReference type="CDD" id="cd00009">
    <property type="entry name" value="AAA"/>
    <property type="match status" value="1"/>
</dbReference>
<dbReference type="Proteomes" id="UP000475928">
    <property type="component" value="Unassembled WGS sequence"/>
</dbReference>
<gene>
    <name evidence="6" type="ORF">Hs20B_16670</name>
</gene>
<reference evidence="6 7" key="1">
    <citation type="submission" date="2020-02" db="EMBL/GenBank/DDBJ databases">
        <title>Draft genome sequence of Lactococcus sp. Hs20B0-1.</title>
        <authorList>
            <person name="Noda S."/>
            <person name="Yuki M."/>
            <person name="Ohkuma M."/>
        </authorList>
    </citation>
    <scope>NUCLEOTIDE SEQUENCE [LARGE SCALE GENOMIC DNA]</scope>
    <source>
        <strain evidence="6 7">Hs20B0-1</strain>
    </source>
</reference>
<proteinExistence type="predicted"/>
<evidence type="ECO:0000313" key="6">
    <source>
        <dbReference type="EMBL" id="GFH41269.1"/>
    </source>
</evidence>
<organism evidence="6 7">
    <name type="scientific">Pseudolactococcus insecticola</name>
    <dbReference type="NCBI Taxonomy" id="2709158"/>
    <lineage>
        <taxon>Bacteria</taxon>
        <taxon>Bacillati</taxon>
        <taxon>Bacillota</taxon>
        <taxon>Bacilli</taxon>
        <taxon>Lactobacillales</taxon>
        <taxon>Streptococcaceae</taxon>
        <taxon>Pseudolactococcus</taxon>
    </lineage>
</organism>
<dbReference type="InterPro" id="IPR001270">
    <property type="entry name" value="ClpA/B"/>
</dbReference>
<dbReference type="RefSeq" id="WP_172357567.1">
    <property type="nucleotide sequence ID" value="NZ_BLLH01000011.1"/>
</dbReference>
<keyword evidence="7" id="KW-1185">Reference proteome</keyword>
<dbReference type="InterPro" id="IPR003593">
    <property type="entry name" value="AAA+_ATPase"/>
</dbReference>
<name>A0A6A0B760_9LACT</name>
<dbReference type="SUPFAM" id="SSF52540">
    <property type="entry name" value="P-loop containing nucleoside triphosphate hydrolases"/>
    <property type="match status" value="2"/>
</dbReference>
<dbReference type="SMART" id="SM00382">
    <property type="entry name" value="AAA"/>
    <property type="match status" value="2"/>
</dbReference>
<dbReference type="AlphaFoldDB" id="A0A6A0B760"/>
<dbReference type="PRINTS" id="PR00300">
    <property type="entry name" value="CLPPROTEASEA"/>
</dbReference>
<dbReference type="PANTHER" id="PTHR11638:SF18">
    <property type="entry name" value="HEAT SHOCK PROTEIN 104"/>
    <property type="match status" value="1"/>
</dbReference>
<keyword evidence="1" id="KW-0677">Repeat</keyword>
<dbReference type="Pfam" id="PF00004">
    <property type="entry name" value="AAA"/>
    <property type="match status" value="1"/>
</dbReference>
<keyword evidence="3" id="KW-0067">ATP-binding</keyword>
<evidence type="ECO:0000256" key="4">
    <source>
        <dbReference type="ARBA" id="ARBA00025613"/>
    </source>
</evidence>
<dbReference type="InterPro" id="IPR003959">
    <property type="entry name" value="ATPase_AAA_core"/>
</dbReference>
<evidence type="ECO:0000256" key="2">
    <source>
        <dbReference type="ARBA" id="ARBA00022741"/>
    </source>
</evidence>
<dbReference type="Pfam" id="PF17871">
    <property type="entry name" value="AAA_lid_9"/>
    <property type="match status" value="1"/>
</dbReference>
<evidence type="ECO:0000256" key="3">
    <source>
        <dbReference type="ARBA" id="ARBA00022840"/>
    </source>
</evidence>
<evidence type="ECO:0000313" key="7">
    <source>
        <dbReference type="Proteomes" id="UP000475928"/>
    </source>
</evidence>
<protein>
    <submittedName>
        <fullName evidence="6">ATPase AAA</fullName>
    </submittedName>
</protein>
<dbReference type="GO" id="GO:0034605">
    <property type="term" value="P:cellular response to heat"/>
    <property type="evidence" value="ECO:0007669"/>
    <property type="project" value="TreeGrafter"/>
</dbReference>
<dbReference type="EMBL" id="BLLH01000011">
    <property type="protein sequence ID" value="GFH41269.1"/>
    <property type="molecule type" value="Genomic_DNA"/>
</dbReference>
<feature type="domain" description="AAA+ ATPase" evidence="5">
    <location>
        <begin position="39"/>
        <end position="170"/>
    </location>
</feature>
<keyword evidence="2" id="KW-0547">Nucleotide-binding</keyword>
<dbReference type="Gene3D" id="3.40.50.300">
    <property type="entry name" value="P-loop containing nucleotide triphosphate hydrolases"/>
    <property type="match status" value="3"/>
</dbReference>
<dbReference type="InterPro" id="IPR027417">
    <property type="entry name" value="P-loop_NTPase"/>
</dbReference>
<dbReference type="GO" id="GO:0016887">
    <property type="term" value="F:ATP hydrolysis activity"/>
    <property type="evidence" value="ECO:0007669"/>
    <property type="project" value="InterPro"/>
</dbReference>
<sequence>MVQKIDYLQYLKKIQPLSIPFKGREEIIRTMRFVLRKPSMPNVLLLADAGSGKTTLVQHVATIDTERDYYELDIAGVISEYSMSKMIAHLKSMSSSGGREIVVFIDEFHRIADIDATSSEEMLQLLAQNGIFFKISFITATTSKWFYEKLQNNEPLVQRFTKIQLPELSDIETIEVLKSRVKQYERDYDVSIDEQLLKEIVANTSRYMPADAQPRKSIGMLDSLVGYYREFHEPISHKTLAKMFKDSIGVNIDFKINIEKTFDNIKSRVFGQDNALEAVKDWLYIAAAGLNDLHRPIASFLFVGPTGVGKTEFAKAIAEGMYGSEREMIRFDMSEYPLGDVNASNRFREKLSREVSAKPFSVLLLDELEKSDKAVVNLLLQVLDDARLSDEYGRTISFNNVIVIMTTNTGTEVFREIAKTVDAIDYDSTTDRAKKKKLRDISMRINGSLIANPIFETAVLGRVNSIVPFMPLKRGVLVDIIKNQLSVISDLVKRNTGKKLYIDHRFYVYFIVDVASRDTESGGVRDVLRIVNADMTAFIAQNIINFQNDLPNNFEIELGGSVRFMNDSSNEDKSEFLIKEVYSENEIRIASRNVEQSIKATLGMSIKIDIEEFLSDVSAYIRKEDVANLEELIVSLLLSDVENGIVKQKYKLAIAYDKRSDEVALENSLQIDDIEELIEKDLITWGRSDSKIVLESE</sequence>
<feature type="domain" description="AAA+ ATPase" evidence="5">
    <location>
        <begin position="296"/>
        <end position="428"/>
    </location>
</feature>
<dbReference type="CDD" id="cd19499">
    <property type="entry name" value="RecA-like_ClpB_Hsp104-like"/>
    <property type="match status" value="1"/>
</dbReference>
<comment type="function">
    <text evidence="4">Part of a stress-induced multi-chaperone system, it is involved in the recovery of the cell from heat-induced damage, in cooperation with DnaK, DnaJ and GrpE. Acts before DnaK, in the processing of protein aggregates. Protein binding stimulates the ATPase activity; ATP hydrolysis unfolds the denatured protein aggregates, which probably helps expose new hydrophobic binding sites on the surface of ClpB-bound aggregates, contributing to the solubilization and refolding of denatured protein aggregates by DnaK.</text>
</comment>
<dbReference type="InterPro" id="IPR050130">
    <property type="entry name" value="ClpA_ClpB"/>
</dbReference>
<accession>A0A6A0B760</accession>
<comment type="caution">
    <text evidence="6">The sequence shown here is derived from an EMBL/GenBank/DDBJ whole genome shotgun (WGS) entry which is preliminary data.</text>
</comment>
<evidence type="ECO:0000256" key="1">
    <source>
        <dbReference type="ARBA" id="ARBA00022737"/>
    </source>
</evidence>
<dbReference type="GO" id="GO:0005737">
    <property type="term" value="C:cytoplasm"/>
    <property type="evidence" value="ECO:0007669"/>
    <property type="project" value="TreeGrafter"/>
</dbReference>
<dbReference type="Pfam" id="PF07724">
    <property type="entry name" value="AAA_2"/>
    <property type="match status" value="1"/>
</dbReference>
<evidence type="ECO:0000259" key="5">
    <source>
        <dbReference type="SMART" id="SM00382"/>
    </source>
</evidence>